<evidence type="ECO:0000313" key="5">
    <source>
        <dbReference type="Proteomes" id="UP000092401"/>
    </source>
</evidence>
<dbReference type="EMBL" id="LNGE01000061">
    <property type="protein sequence ID" value="KYC44493.1"/>
    <property type="molecule type" value="Genomic_DNA"/>
</dbReference>
<reference evidence="4 5" key="1">
    <citation type="journal article" date="2016" name="ISME J.">
        <title>Chasing the elusive Euryarchaeota class WSA2: genomes reveal a uniquely fastidious methyl-reducing methanogen.</title>
        <authorList>
            <person name="Nobu M.K."/>
            <person name="Narihiro T."/>
            <person name="Kuroda K."/>
            <person name="Mei R."/>
            <person name="Liu W.T."/>
        </authorList>
    </citation>
    <scope>NUCLEOTIDE SEQUENCE [LARGE SCALE GENOMIC DNA]</scope>
    <source>
        <strain evidence="1">B03fssc0709_Meth_Bin005</strain>
        <strain evidence="2">B15fssc0709_Meth_Bin003</strain>
        <strain evidence="3">BMIXfssc0709_Meth_Bin006</strain>
    </source>
</reference>
<dbReference type="Proteomes" id="UP000092401">
    <property type="component" value="Unassembled WGS sequence"/>
</dbReference>
<sequence length="609" mass="72045">MIKSVANIGEYLIKKEDKSPLSIIIQEPNVKHVIGIFLNKFDKDYEYETIRLEEFDSKNYEKYLYRRGESQGANVTPSCIITDIDKTFKKKFLHWFSYSNLKNLSNEEIEEIQKIKITIEKNQEIILNDIKKTIKTISNNEINNGILLTLVFKENNNLHYLLDLKIFRNILINRSNFRYYNKYGIQSIGNNKICSLCLKEVDAVYGFTSDIFPFYTLDKCNFAPSFTQKNGWKLYPVCAECSLNLEEGKKYIEKVLNLNFYGGFRYYLIPKFIDLIGEDYYNTIFDLFELYSKDPSFSKEKKGWIGDLTSTEDRILELLSREKNSLTLNLIFYDKPNPKELKILLSIEDVLPSYLRKLFEIKKDLDENELFYNNNISFNFEILYNIFVKSIEKDKSKKYYIDTVGKIFTGRKIDYTLILFFLIKRIRKNFTNNINTKDMTLKGFMLLLYLDKLLILNKPKMEDNMESQINQDIFEKKSEIANIADKVFSQYGNFFDSDIKKAIFLEGVLTQKLLNIQYRDRKSTPFRNKLNGLKLDEKRVRALLPQIQAKLEDYGKNYYKDIEKLISEYFLKSGDRWKMGNNEISFYFVLGMNLVDAFVINKDMEVDEE</sequence>
<evidence type="ECO:0000313" key="3">
    <source>
        <dbReference type="EMBL" id="KYC49079.1"/>
    </source>
</evidence>
<organism evidence="2 4">
    <name type="scientific">Candidatus Methanofastidiosum methylothiophilum</name>
    <dbReference type="NCBI Taxonomy" id="1705564"/>
    <lineage>
        <taxon>Archaea</taxon>
        <taxon>Methanobacteriati</taxon>
        <taxon>Methanobacteriota</taxon>
        <taxon>Stenosarchaea group</taxon>
        <taxon>Candidatus Methanofastidiosia</taxon>
        <taxon>Candidatus Methanofastidiosales</taxon>
        <taxon>Candidatus Methanofastidiosaceae</taxon>
        <taxon>Candidatus Methanofastidiosum</taxon>
    </lineage>
</organism>
<evidence type="ECO:0000313" key="4">
    <source>
        <dbReference type="Proteomes" id="UP000091929"/>
    </source>
</evidence>
<name>A0A150IPB1_9EURY</name>
<accession>A0A150IHK8</accession>
<dbReference type="Pfam" id="PF09484">
    <property type="entry name" value="Cas_TM1802"/>
    <property type="match status" value="1"/>
</dbReference>
<accession>A0A150IPB1</accession>
<dbReference type="NCBIfam" id="TIGR02556">
    <property type="entry name" value="cas_TM1802"/>
    <property type="match status" value="1"/>
</dbReference>
<dbReference type="InterPro" id="IPR013420">
    <property type="entry name" value="CRISPR-assoc_prot_Cas8b/Csh1_C"/>
</dbReference>
<dbReference type="InterPro" id="IPR013389">
    <property type="entry name" value="CRISPR-assoc_prot_Cas8b"/>
</dbReference>
<evidence type="ECO:0000313" key="1">
    <source>
        <dbReference type="EMBL" id="KYC44493.1"/>
    </source>
</evidence>
<dbReference type="EMBL" id="LNGF01000053">
    <property type="protein sequence ID" value="KYC46655.1"/>
    <property type="molecule type" value="Genomic_DNA"/>
</dbReference>
<protein>
    <submittedName>
        <fullName evidence="2">CRISPR-associated protein</fullName>
    </submittedName>
</protein>
<comment type="caution">
    <text evidence="2">The sequence shown here is derived from an EMBL/GenBank/DDBJ whole genome shotgun (WGS) entry which is preliminary data.</text>
</comment>
<dbReference type="Proteomes" id="UP000092403">
    <property type="component" value="Unassembled WGS sequence"/>
</dbReference>
<accession>A0A150IVQ6</accession>
<dbReference type="EMBL" id="LNJC01000049">
    <property type="protein sequence ID" value="KYC49079.1"/>
    <property type="molecule type" value="Genomic_DNA"/>
</dbReference>
<evidence type="ECO:0000313" key="2">
    <source>
        <dbReference type="EMBL" id="KYC46655.1"/>
    </source>
</evidence>
<proteinExistence type="predicted"/>
<gene>
    <name evidence="1" type="ORF">APG10_01685</name>
    <name evidence="2" type="ORF">APG11_01748</name>
    <name evidence="3" type="ORF">APG12_01692</name>
</gene>
<dbReference type="NCBIfam" id="TIGR02591">
    <property type="entry name" value="cas_Csh1"/>
    <property type="match status" value="1"/>
</dbReference>
<dbReference type="AlphaFoldDB" id="A0A150IPB1"/>
<dbReference type="Proteomes" id="UP000091929">
    <property type="component" value="Unassembled WGS sequence"/>
</dbReference>